<dbReference type="EMBL" id="AEJC01000617">
    <property type="protein sequence ID" value="EKX61151.1"/>
    <property type="molecule type" value="Genomic_DNA"/>
</dbReference>
<evidence type="ECO:0000313" key="1">
    <source>
        <dbReference type="EMBL" id="EKX61151.1"/>
    </source>
</evidence>
<reference evidence="1 2" key="1">
    <citation type="submission" date="2012-11" db="EMBL/GenBank/DDBJ databases">
        <authorList>
            <person name="Huguet-Tapia J.C."/>
            <person name="Durkin A.S."/>
            <person name="Pettis G.S."/>
            <person name="Badger J.H."/>
        </authorList>
    </citation>
    <scope>NUCLEOTIDE SEQUENCE [LARGE SCALE GENOMIC DNA]</scope>
    <source>
        <strain evidence="1 2">91-03</strain>
    </source>
</reference>
<dbReference type="Proteomes" id="UP000010411">
    <property type="component" value="Unassembled WGS sequence"/>
</dbReference>
<proteinExistence type="predicted"/>
<evidence type="ECO:0000313" key="2">
    <source>
        <dbReference type="Proteomes" id="UP000010411"/>
    </source>
</evidence>
<gene>
    <name evidence="1" type="ORF">STRIP9103_09115</name>
</gene>
<dbReference type="AlphaFoldDB" id="L1KK04"/>
<accession>L1KK04</accession>
<keyword evidence="2" id="KW-1185">Reference proteome</keyword>
<sequence length="39" mass="3814">MVGGVAVDQCLDLASPVAVALAPQWQTADAVAGRTGTAC</sequence>
<name>L1KK04_9ACTN</name>
<protein>
    <submittedName>
        <fullName evidence="1">Uncharacterized protein</fullName>
    </submittedName>
</protein>
<organism evidence="1 2">
    <name type="scientific">Streptomyces ipomoeae 91-03</name>
    <dbReference type="NCBI Taxonomy" id="698759"/>
    <lineage>
        <taxon>Bacteria</taxon>
        <taxon>Bacillati</taxon>
        <taxon>Actinomycetota</taxon>
        <taxon>Actinomycetes</taxon>
        <taxon>Kitasatosporales</taxon>
        <taxon>Streptomycetaceae</taxon>
        <taxon>Streptomyces</taxon>
    </lineage>
</organism>
<comment type="caution">
    <text evidence="1">The sequence shown here is derived from an EMBL/GenBank/DDBJ whole genome shotgun (WGS) entry which is preliminary data.</text>
</comment>